<evidence type="ECO:0008006" key="3">
    <source>
        <dbReference type="Google" id="ProtNLM"/>
    </source>
</evidence>
<evidence type="ECO:0000313" key="2">
    <source>
        <dbReference type="Proteomes" id="UP001139263"/>
    </source>
</evidence>
<reference evidence="1" key="1">
    <citation type="submission" date="2022-03" db="EMBL/GenBank/DDBJ databases">
        <title>Draft Genome Sequence of Firmicute Strain S0AB, a Heterotrophic Iron/Sulfur-Oxidizing Extreme Acidophile.</title>
        <authorList>
            <person name="Vergara E."/>
            <person name="Pakostova E."/>
            <person name="Johnson D.B."/>
            <person name="Holmes D.S."/>
        </authorList>
    </citation>
    <scope>NUCLEOTIDE SEQUENCE</scope>
    <source>
        <strain evidence="1">S0AB</strain>
    </source>
</reference>
<sequence>MTPYEDEVLSSWSIASTDPFTVQFMKQFTKHTNQLLHVAGRLTKHYQPKLADKIAKAAREAIITVLDQESTASQFTRVERALKISGSSACTPVEIRMLPLEVKDDASHRLATSKRLAVTAQGATAGMLTSIFSMVPGLQALIAPTILADLYVTIRMMAQSAVQTGYSYGYSLHNAEDLPHLLVAMSPFTNDADLITAKISAHFAVRQAGFSLTKSLSEPFSIRLLATSLPAVGQLLDMVATRLAITLMEQQGTLLIPIAGAAVQGSMNSALAHASYIQARRYFQRLHFIDRYGEDFEHAQQHIIETPTLIAQ</sequence>
<name>A0A9X2ABR1_9BACL</name>
<dbReference type="RefSeq" id="WP_241713459.1">
    <property type="nucleotide sequence ID" value="NZ_JALBUF010000004.1"/>
</dbReference>
<gene>
    <name evidence="1" type="ORF">MM817_01600</name>
</gene>
<proteinExistence type="predicted"/>
<dbReference type="AlphaFoldDB" id="A0A9X2ABR1"/>
<evidence type="ECO:0000313" key="1">
    <source>
        <dbReference type="EMBL" id="MCI0183323.1"/>
    </source>
</evidence>
<accession>A0A9X2ABR1</accession>
<organism evidence="1 2">
    <name type="scientific">Sulfoacidibacillus ferrooxidans</name>
    <dbReference type="NCBI Taxonomy" id="2005001"/>
    <lineage>
        <taxon>Bacteria</taxon>
        <taxon>Bacillati</taxon>
        <taxon>Bacillota</taxon>
        <taxon>Bacilli</taxon>
        <taxon>Bacillales</taxon>
        <taxon>Alicyclobacillaceae</taxon>
        <taxon>Sulfoacidibacillus</taxon>
    </lineage>
</organism>
<protein>
    <recommendedName>
        <fullName evidence="3">EcsC family protein</fullName>
    </recommendedName>
</protein>
<dbReference type="Proteomes" id="UP001139263">
    <property type="component" value="Unassembled WGS sequence"/>
</dbReference>
<keyword evidence="2" id="KW-1185">Reference proteome</keyword>
<dbReference type="EMBL" id="JALBUF010000004">
    <property type="protein sequence ID" value="MCI0183323.1"/>
    <property type="molecule type" value="Genomic_DNA"/>
</dbReference>
<comment type="caution">
    <text evidence="1">The sequence shown here is derived from an EMBL/GenBank/DDBJ whole genome shotgun (WGS) entry which is preliminary data.</text>
</comment>